<dbReference type="Gene3D" id="3.30.540.10">
    <property type="entry name" value="Fructose-1,6-Bisphosphatase, subunit A, domain 1"/>
    <property type="match status" value="1"/>
</dbReference>
<dbReference type="GO" id="GO:0046872">
    <property type="term" value="F:metal ion binding"/>
    <property type="evidence" value="ECO:0007669"/>
    <property type="project" value="UniProtKB-KW"/>
</dbReference>
<dbReference type="Pfam" id="PF00459">
    <property type="entry name" value="Inositol_P"/>
    <property type="match status" value="1"/>
</dbReference>
<evidence type="ECO:0000313" key="8">
    <source>
        <dbReference type="Proteomes" id="UP001141434"/>
    </source>
</evidence>
<feature type="binding site" evidence="6">
    <location>
        <position position="297"/>
    </location>
    <ligand>
        <name>Mg(2+)</name>
        <dbReference type="ChEBI" id="CHEBI:18420"/>
        <label>1</label>
        <note>catalytic</note>
    </ligand>
</feature>
<proteinExistence type="inferred from homology"/>
<feature type="binding site" evidence="6">
    <location>
        <position position="72"/>
    </location>
    <ligand>
        <name>Mg(2+)</name>
        <dbReference type="ChEBI" id="CHEBI:18420"/>
        <label>1</label>
        <note>catalytic</note>
    </ligand>
</feature>
<dbReference type="CDD" id="cd01517">
    <property type="entry name" value="PAP_phosphatase"/>
    <property type="match status" value="1"/>
</dbReference>
<dbReference type="InterPro" id="IPR000760">
    <property type="entry name" value="Inositol_monophosphatase-like"/>
</dbReference>
<feature type="binding site" evidence="6">
    <location>
        <position position="140"/>
    </location>
    <ligand>
        <name>Mg(2+)</name>
        <dbReference type="ChEBI" id="CHEBI:18420"/>
        <label>1</label>
        <note>catalytic</note>
    </ligand>
</feature>
<keyword evidence="8" id="KW-1185">Reference proteome</keyword>
<evidence type="ECO:0000256" key="2">
    <source>
        <dbReference type="ARBA" id="ARBA00009759"/>
    </source>
</evidence>
<evidence type="ECO:0000256" key="5">
    <source>
        <dbReference type="ARBA" id="ARBA00022842"/>
    </source>
</evidence>
<dbReference type="InterPro" id="IPR020583">
    <property type="entry name" value="Inositol_monoP_metal-BS"/>
</dbReference>
<dbReference type="InterPro" id="IPR051090">
    <property type="entry name" value="Inositol_monoP_superfamily"/>
</dbReference>
<dbReference type="PANTHER" id="PTHR43200">
    <property type="entry name" value="PHOSPHATASE"/>
    <property type="match status" value="1"/>
</dbReference>
<dbReference type="GO" id="GO:0008441">
    <property type="term" value="F:3'(2'),5'-bisphosphate nucleotidase activity"/>
    <property type="evidence" value="ECO:0007669"/>
    <property type="project" value="TreeGrafter"/>
</dbReference>
<evidence type="ECO:0000256" key="1">
    <source>
        <dbReference type="ARBA" id="ARBA00001946"/>
    </source>
</evidence>
<evidence type="ECO:0000313" key="7">
    <source>
        <dbReference type="EMBL" id="KAJ5096181.1"/>
    </source>
</evidence>
<reference evidence="7" key="2">
    <citation type="journal article" date="2023" name="IMA Fungus">
        <title>Comparative genomic study of the Penicillium genus elucidates a diverse pangenome and 15 lateral gene transfer events.</title>
        <authorList>
            <person name="Petersen C."/>
            <person name="Sorensen T."/>
            <person name="Nielsen M.R."/>
            <person name="Sondergaard T.E."/>
            <person name="Sorensen J.L."/>
            <person name="Fitzpatrick D.A."/>
            <person name="Frisvad J.C."/>
            <person name="Nielsen K.L."/>
        </authorList>
    </citation>
    <scope>NUCLEOTIDE SEQUENCE</scope>
    <source>
        <strain evidence="7">IBT 34128</strain>
    </source>
</reference>
<accession>A0A9W9K8A2</accession>
<comment type="caution">
    <text evidence="7">The sequence shown here is derived from an EMBL/GenBank/DDBJ whole genome shotgun (WGS) entry which is preliminary data.</text>
</comment>
<dbReference type="Gene3D" id="3.40.190.80">
    <property type="match status" value="1"/>
</dbReference>
<comment type="similarity">
    <text evidence="2">Belongs to the inositol monophosphatase superfamily.</text>
</comment>
<comment type="cofactor">
    <cofactor evidence="1 6">
        <name>Mg(2+)</name>
        <dbReference type="ChEBI" id="CHEBI:18420"/>
    </cofactor>
</comment>
<name>A0A9W9K8A2_9EURO</name>
<gene>
    <name evidence="7" type="ORF">NUU61_005537</name>
</gene>
<evidence type="ECO:0000256" key="6">
    <source>
        <dbReference type="PIRSR" id="PIRSR600760-2"/>
    </source>
</evidence>
<dbReference type="FunFam" id="3.40.190.80:FF:000021">
    <property type="entry name" value="Myo-inositol-1(Or 4)-monophosphatase"/>
    <property type="match status" value="1"/>
</dbReference>
<dbReference type="Proteomes" id="UP001141434">
    <property type="component" value="Unassembled WGS sequence"/>
</dbReference>
<dbReference type="RefSeq" id="XP_056511732.1">
    <property type="nucleotide sequence ID" value="XM_056656119.1"/>
</dbReference>
<dbReference type="GeneID" id="81395287"/>
<feature type="binding site" evidence="6">
    <location>
        <position position="137"/>
    </location>
    <ligand>
        <name>Mg(2+)</name>
        <dbReference type="ChEBI" id="CHEBI:18420"/>
        <label>1</label>
        <note>catalytic</note>
    </ligand>
</feature>
<evidence type="ECO:0000256" key="3">
    <source>
        <dbReference type="ARBA" id="ARBA00022723"/>
    </source>
</evidence>
<keyword evidence="4" id="KW-0378">Hydrolase</keyword>
<evidence type="ECO:0000256" key="4">
    <source>
        <dbReference type="ARBA" id="ARBA00022801"/>
    </source>
</evidence>
<dbReference type="AlphaFoldDB" id="A0A9W9K8A2"/>
<dbReference type="EMBL" id="JAPMSZ010000007">
    <property type="protein sequence ID" value="KAJ5096181.1"/>
    <property type="molecule type" value="Genomic_DNA"/>
</dbReference>
<organism evidence="7 8">
    <name type="scientific">Penicillium alfredii</name>
    <dbReference type="NCBI Taxonomy" id="1506179"/>
    <lineage>
        <taxon>Eukaryota</taxon>
        <taxon>Fungi</taxon>
        <taxon>Dikarya</taxon>
        <taxon>Ascomycota</taxon>
        <taxon>Pezizomycotina</taxon>
        <taxon>Eurotiomycetes</taxon>
        <taxon>Eurotiomycetidae</taxon>
        <taxon>Eurotiales</taxon>
        <taxon>Aspergillaceae</taxon>
        <taxon>Penicillium</taxon>
    </lineage>
</organism>
<dbReference type="PANTHER" id="PTHR43200:SF2">
    <property type="entry name" value="3'(2'),5'-BISPHOSPHATE NUCLEOTIDASE"/>
    <property type="match status" value="1"/>
</dbReference>
<dbReference type="GO" id="GO:0000103">
    <property type="term" value="P:sulfate assimilation"/>
    <property type="evidence" value="ECO:0007669"/>
    <property type="project" value="TreeGrafter"/>
</dbReference>
<dbReference type="PROSITE" id="PS00629">
    <property type="entry name" value="IMP_1"/>
    <property type="match status" value="1"/>
</dbReference>
<keyword evidence="5 6" id="KW-0460">Magnesium</keyword>
<keyword evidence="3 6" id="KW-0479">Metal-binding</keyword>
<reference evidence="7" key="1">
    <citation type="submission" date="2022-11" db="EMBL/GenBank/DDBJ databases">
        <authorList>
            <person name="Petersen C."/>
        </authorList>
    </citation>
    <scope>NUCLEOTIDE SEQUENCE</scope>
    <source>
        <strain evidence="7">IBT 34128</strain>
    </source>
</reference>
<dbReference type="OrthoDB" id="411145at2759"/>
<dbReference type="SUPFAM" id="SSF56655">
    <property type="entry name" value="Carbohydrate phosphatase"/>
    <property type="match status" value="1"/>
</dbReference>
<sequence>MASSHPYAKELELASLAVQRAALLTKELLSAVDKGSLDKSDSSPVTIADFAAQAAIIAAIHQAFPDDDIVGEEDATALRQDPGLLERTWELATSIHLDDEASEALLYTPRTRDELLYLIDLGAKGKSGRSGRVWTLDPVDGTATFMRGQQYAVCLALLENGCQKVGVLGCPNLNLGSGHVAEDLVDRDGYGQLLSAVAGHGASIRPMGHGGLLPAQPLEKIPQITDPRELRFVDTQAATSPDLESHSRVAAHLGCPWPNSVDLWSAQLRYVAIAVRGGCNVFVKMPRDRGYRSKLWDHAGGMLLVQELGCTVTDLEGQPVDCGLGRTLASCYGMVVAPASIHPRVVEAVQAVRQPISS</sequence>
<protein>
    <submittedName>
        <fullName evidence="7">Inositol monophosphatase</fullName>
    </submittedName>
</protein>